<dbReference type="PANTHER" id="PTHR33359:SF1">
    <property type="entry name" value="MOLYBDOPTERIN SYNTHASE SULFUR CARRIER SUBUNIT"/>
    <property type="match status" value="1"/>
</dbReference>
<evidence type="ECO:0000256" key="10">
    <source>
        <dbReference type="ARBA" id="ARBA00077809"/>
    </source>
</evidence>
<comment type="subunit">
    <text evidence="7">Heterotetramer of 2 MoaD subunits and 2 MoaE subunits. Forms a stable heterotetrameric complex of 2 MoaD and 2 MoeB during adenylation of MoaD by MoeB. During catalysis MoaD shuttles between the two heterotetrameric complexes.</text>
</comment>
<dbReference type="InterPro" id="IPR044672">
    <property type="entry name" value="MOCS2A"/>
</dbReference>
<evidence type="ECO:0000256" key="8">
    <source>
        <dbReference type="ARBA" id="ARBA00075076"/>
    </source>
</evidence>
<evidence type="ECO:0000313" key="14">
    <source>
        <dbReference type="Proteomes" id="UP000233440"/>
    </source>
</evidence>
<protein>
    <recommendedName>
        <fullName evidence="5">Molybdopterin synthase sulfur carrier subunit</fullName>
    </recommendedName>
    <alternativeName>
        <fullName evidence="11">MPT synthase subunit 1</fullName>
    </alternativeName>
    <alternativeName>
        <fullName evidence="8">Molybdenum cofactor biosynthesis protein D</fullName>
    </alternativeName>
    <alternativeName>
        <fullName evidence="10">Molybdopterin-converting factor small subunit</fullName>
    </alternativeName>
    <alternativeName>
        <fullName evidence="9">Molybdopterin-converting factor subunit 1</fullName>
    </alternativeName>
    <alternativeName>
        <fullName evidence="12">Sulfur carrier protein MoaD</fullName>
    </alternativeName>
</protein>
<name>A0A2N3LJL9_9BACI</name>
<dbReference type="AlphaFoldDB" id="A0A2N3LJL9"/>
<dbReference type="InterPro" id="IPR010038">
    <property type="entry name" value="MoaD_arc-typ"/>
</dbReference>
<reference evidence="13 14" key="1">
    <citation type="submission" date="2017-11" db="EMBL/GenBank/DDBJ databases">
        <title>Bacillus camelliae sp. nov., isolated from pu'er tea.</title>
        <authorList>
            <person name="Niu L."/>
        </authorList>
    </citation>
    <scope>NUCLEOTIDE SEQUENCE [LARGE SCALE GENOMIC DNA]</scope>
    <source>
        <strain evidence="13 14">7578-1</strain>
    </source>
</reference>
<dbReference type="FunFam" id="3.10.20.30:FF:000010">
    <property type="entry name" value="Molybdopterin synthase sulfur carrier subunit"/>
    <property type="match status" value="1"/>
</dbReference>
<evidence type="ECO:0000256" key="3">
    <source>
        <dbReference type="ARBA" id="ARBA00023150"/>
    </source>
</evidence>
<comment type="function">
    <text evidence="6">Involved in sulfur transfer in the conversion of molybdopterin precursor Z to molybdopterin.</text>
</comment>
<dbReference type="OrthoDB" id="9801945at2"/>
<proteinExistence type="inferred from homology"/>
<comment type="caution">
    <text evidence="13">The sequence shown here is derived from an EMBL/GenBank/DDBJ whole genome shotgun (WGS) entry which is preliminary data.</text>
</comment>
<dbReference type="SUPFAM" id="SSF54285">
    <property type="entry name" value="MoaD/ThiS"/>
    <property type="match status" value="1"/>
</dbReference>
<keyword evidence="14" id="KW-1185">Reference proteome</keyword>
<dbReference type="Pfam" id="PF02597">
    <property type="entry name" value="ThiS"/>
    <property type="match status" value="1"/>
</dbReference>
<evidence type="ECO:0000256" key="4">
    <source>
        <dbReference type="ARBA" id="ARBA00024200"/>
    </source>
</evidence>
<gene>
    <name evidence="13" type="primary">moaD</name>
    <name evidence="13" type="ORF">CWO92_11935</name>
</gene>
<dbReference type="GO" id="GO:1990133">
    <property type="term" value="C:molybdopterin adenylyltransferase complex"/>
    <property type="evidence" value="ECO:0007669"/>
    <property type="project" value="TreeGrafter"/>
</dbReference>
<dbReference type="GO" id="GO:0000166">
    <property type="term" value="F:nucleotide binding"/>
    <property type="evidence" value="ECO:0007669"/>
    <property type="project" value="UniProtKB-KW"/>
</dbReference>
<evidence type="ECO:0000256" key="12">
    <source>
        <dbReference type="ARBA" id="ARBA00078992"/>
    </source>
</evidence>
<evidence type="ECO:0000256" key="7">
    <source>
        <dbReference type="ARBA" id="ARBA00063099"/>
    </source>
</evidence>
<comment type="pathway">
    <text evidence="1">Cofactor biosynthesis; molybdopterin biosynthesis.</text>
</comment>
<keyword evidence="3" id="KW-0501">Molybdenum cofactor biosynthesis</keyword>
<evidence type="ECO:0000313" key="13">
    <source>
        <dbReference type="EMBL" id="PKR84739.1"/>
    </source>
</evidence>
<evidence type="ECO:0000256" key="11">
    <source>
        <dbReference type="ARBA" id="ARBA00078020"/>
    </source>
</evidence>
<dbReference type="RefSeq" id="WP_101354444.1">
    <property type="nucleotide sequence ID" value="NZ_PIQO01000008.1"/>
</dbReference>
<dbReference type="PANTHER" id="PTHR33359">
    <property type="entry name" value="MOLYBDOPTERIN SYNTHASE SULFUR CARRIER SUBUNIT"/>
    <property type="match status" value="1"/>
</dbReference>
<dbReference type="InterPro" id="IPR012675">
    <property type="entry name" value="Beta-grasp_dom_sf"/>
</dbReference>
<comment type="similarity">
    <text evidence="4">Belongs to the MoaD family.</text>
</comment>
<dbReference type="InterPro" id="IPR003749">
    <property type="entry name" value="ThiS/MoaD-like"/>
</dbReference>
<keyword evidence="2" id="KW-0547">Nucleotide-binding</keyword>
<dbReference type="Gene3D" id="3.10.20.30">
    <property type="match status" value="1"/>
</dbReference>
<evidence type="ECO:0000256" key="5">
    <source>
        <dbReference type="ARBA" id="ARBA00024247"/>
    </source>
</evidence>
<evidence type="ECO:0000256" key="2">
    <source>
        <dbReference type="ARBA" id="ARBA00022741"/>
    </source>
</evidence>
<dbReference type="CDD" id="cd00754">
    <property type="entry name" value="Ubl_MoaD"/>
    <property type="match status" value="1"/>
</dbReference>
<dbReference type="InterPro" id="IPR016155">
    <property type="entry name" value="Mopterin_synth/thiamin_S_b"/>
</dbReference>
<dbReference type="EMBL" id="PIQO01000008">
    <property type="protein sequence ID" value="PKR84739.1"/>
    <property type="molecule type" value="Genomic_DNA"/>
</dbReference>
<sequence length="77" mass="8773">MIKLLLFAQFRDQIGKQEMQFPIEGKTVKELKEILKESYSFDELDSVMVAINEEFVTDQEIIREGDIIALIPPVSGG</sequence>
<dbReference type="NCBIfam" id="TIGR01682">
    <property type="entry name" value="moaD"/>
    <property type="match status" value="1"/>
</dbReference>
<dbReference type="Proteomes" id="UP000233440">
    <property type="component" value="Unassembled WGS sequence"/>
</dbReference>
<dbReference type="UniPathway" id="UPA00344"/>
<evidence type="ECO:0000256" key="9">
    <source>
        <dbReference type="ARBA" id="ARBA00076711"/>
    </source>
</evidence>
<accession>A0A2N3LJL9</accession>
<dbReference type="NCBIfam" id="TIGR01687">
    <property type="entry name" value="moaD_arch"/>
    <property type="match status" value="1"/>
</dbReference>
<evidence type="ECO:0000256" key="6">
    <source>
        <dbReference type="ARBA" id="ARBA00054425"/>
    </source>
</evidence>
<evidence type="ECO:0000256" key="1">
    <source>
        <dbReference type="ARBA" id="ARBA00005046"/>
    </source>
</evidence>
<dbReference type="GO" id="GO:0006777">
    <property type="term" value="P:Mo-molybdopterin cofactor biosynthetic process"/>
    <property type="evidence" value="ECO:0007669"/>
    <property type="project" value="UniProtKB-KW"/>
</dbReference>
<organism evidence="13 14">
    <name type="scientific">Heyndrickxia camelliae</name>
    <dbReference type="NCBI Taxonomy" id="1707093"/>
    <lineage>
        <taxon>Bacteria</taxon>
        <taxon>Bacillati</taxon>
        <taxon>Bacillota</taxon>
        <taxon>Bacilli</taxon>
        <taxon>Bacillales</taxon>
        <taxon>Bacillaceae</taxon>
        <taxon>Heyndrickxia</taxon>
    </lineage>
</organism>